<sequence length="166" mass="18728">MNKKLVALVCLFYLCSFLSVEAASVNITNFGGETKNGVWNYYSYPYHYYNWYYAYPTYTFSVSTCSAVAACPVQCPGTCGLWSGLHACRFTSCAIISTPCSAVNIHARLFLHPFPHDPSRYIQCDTTPGVTYVRSCPVGLVFDARFSVCNYPSQVYYTYASHWLKK</sequence>
<dbReference type="OrthoDB" id="6020543at2759"/>
<evidence type="ECO:0000256" key="1">
    <source>
        <dbReference type="SAM" id="SignalP"/>
    </source>
</evidence>
<organism evidence="3 4">
    <name type="scientific">Brachionus plicatilis</name>
    <name type="common">Marine rotifer</name>
    <name type="synonym">Brachionus muelleri</name>
    <dbReference type="NCBI Taxonomy" id="10195"/>
    <lineage>
        <taxon>Eukaryota</taxon>
        <taxon>Metazoa</taxon>
        <taxon>Spiralia</taxon>
        <taxon>Gnathifera</taxon>
        <taxon>Rotifera</taxon>
        <taxon>Eurotatoria</taxon>
        <taxon>Monogononta</taxon>
        <taxon>Pseudotrocha</taxon>
        <taxon>Ploima</taxon>
        <taxon>Brachionidae</taxon>
        <taxon>Brachionus</taxon>
    </lineage>
</organism>
<dbReference type="Proteomes" id="UP000276133">
    <property type="component" value="Unassembled WGS sequence"/>
</dbReference>
<dbReference type="Pfam" id="PF01607">
    <property type="entry name" value="CBM_14"/>
    <property type="match status" value="1"/>
</dbReference>
<dbReference type="GO" id="GO:0008061">
    <property type="term" value="F:chitin binding"/>
    <property type="evidence" value="ECO:0007669"/>
    <property type="project" value="InterPro"/>
</dbReference>
<gene>
    <name evidence="3" type="ORF">BpHYR1_022330</name>
</gene>
<keyword evidence="1" id="KW-0732">Signal</keyword>
<evidence type="ECO:0000313" key="4">
    <source>
        <dbReference type="Proteomes" id="UP000276133"/>
    </source>
</evidence>
<comment type="caution">
    <text evidence="3">The sequence shown here is derived from an EMBL/GenBank/DDBJ whole genome shotgun (WGS) entry which is preliminary data.</text>
</comment>
<feature type="signal peptide" evidence="1">
    <location>
        <begin position="1"/>
        <end position="22"/>
    </location>
</feature>
<keyword evidence="4" id="KW-1185">Reference proteome</keyword>
<proteinExistence type="predicted"/>
<accession>A0A3M7T314</accession>
<dbReference type="SMART" id="SM00494">
    <property type="entry name" value="ChtBD2"/>
    <property type="match status" value="1"/>
</dbReference>
<dbReference type="AlphaFoldDB" id="A0A3M7T314"/>
<reference evidence="3 4" key="1">
    <citation type="journal article" date="2018" name="Sci. Rep.">
        <title>Genomic signatures of local adaptation to the degree of environmental predictability in rotifers.</title>
        <authorList>
            <person name="Franch-Gras L."/>
            <person name="Hahn C."/>
            <person name="Garcia-Roger E.M."/>
            <person name="Carmona M.J."/>
            <person name="Serra M."/>
            <person name="Gomez A."/>
        </authorList>
    </citation>
    <scope>NUCLEOTIDE SEQUENCE [LARGE SCALE GENOMIC DNA]</scope>
    <source>
        <strain evidence="3">HYR1</strain>
    </source>
</reference>
<evidence type="ECO:0000259" key="2">
    <source>
        <dbReference type="PROSITE" id="PS50940"/>
    </source>
</evidence>
<protein>
    <recommendedName>
        <fullName evidence="2">Chitin-binding type-2 domain-containing protein</fullName>
    </recommendedName>
</protein>
<feature type="chain" id="PRO_5018139219" description="Chitin-binding type-2 domain-containing protein" evidence="1">
    <location>
        <begin position="23"/>
        <end position="166"/>
    </location>
</feature>
<dbReference type="InterPro" id="IPR036508">
    <property type="entry name" value="Chitin-bd_dom_sf"/>
</dbReference>
<dbReference type="Gene3D" id="2.170.140.10">
    <property type="entry name" value="Chitin binding domain"/>
    <property type="match status" value="1"/>
</dbReference>
<evidence type="ECO:0000313" key="3">
    <source>
        <dbReference type="EMBL" id="RNA42289.1"/>
    </source>
</evidence>
<feature type="domain" description="Chitin-binding type-2" evidence="2">
    <location>
        <begin position="97"/>
        <end position="160"/>
    </location>
</feature>
<name>A0A3M7T314_BRAPC</name>
<dbReference type="GO" id="GO:0005576">
    <property type="term" value="C:extracellular region"/>
    <property type="evidence" value="ECO:0007669"/>
    <property type="project" value="InterPro"/>
</dbReference>
<dbReference type="PROSITE" id="PS50940">
    <property type="entry name" value="CHIT_BIND_II"/>
    <property type="match status" value="1"/>
</dbReference>
<dbReference type="InterPro" id="IPR002557">
    <property type="entry name" value="Chitin-bd_dom"/>
</dbReference>
<dbReference type="EMBL" id="REGN01000386">
    <property type="protein sequence ID" value="RNA42289.1"/>
    <property type="molecule type" value="Genomic_DNA"/>
</dbReference>
<dbReference type="SUPFAM" id="SSF57625">
    <property type="entry name" value="Invertebrate chitin-binding proteins"/>
    <property type="match status" value="1"/>
</dbReference>